<comment type="caution">
    <text evidence="1">The sequence shown here is derived from an EMBL/GenBank/DDBJ whole genome shotgun (WGS) entry which is preliminary data.</text>
</comment>
<organism evidence="1 2">
    <name type="scientific">Canavalia gladiata</name>
    <name type="common">Sword bean</name>
    <name type="synonym">Dolichos gladiatus</name>
    <dbReference type="NCBI Taxonomy" id="3824"/>
    <lineage>
        <taxon>Eukaryota</taxon>
        <taxon>Viridiplantae</taxon>
        <taxon>Streptophyta</taxon>
        <taxon>Embryophyta</taxon>
        <taxon>Tracheophyta</taxon>
        <taxon>Spermatophyta</taxon>
        <taxon>Magnoliopsida</taxon>
        <taxon>eudicotyledons</taxon>
        <taxon>Gunneridae</taxon>
        <taxon>Pentapetalae</taxon>
        <taxon>rosids</taxon>
        <taxon>fabids</taxon>
        <taxon>Fabales</taxon>
        <taxon>Fabaceae</taxon>
        <taxon>Papilionoideae</taxon>
        <taxon>50 kb inversion clade</taxon>
        <taxon>NPAAA clade</taxon>
        <taxon>indigoferoid/millettioid clade</taxon>
        <taxon>Phaseoleae</taxon>
        <taxon>Canavalia</taxon>
    </lineage>
</organism>
<dbReference type="AlphaFoldDB" id="A0AAN9L479"/>
<accession>A0AAN9L479</accession>
<gene>
    <name evidence="1" type="ORF">VNO77_23022</name>
</gene>
<evidence type="ECO:0000313" key="1">
    <source>
        <dbReference type="EMBL" id="KAK7328889.1"/>
    </source>
</evidence>
<dbReference type="EMBL" id="JAYMYQ010000005">
    <property type="protein sequence ID" value="KAK7328889.1"/>
    <property type="molecule type" value="Genomic_DNA"/>
</dbReference>
<keyword evidence="2" id="KW-1185">Reference proteome</keyword>
<protein>
    <submittedName>
        <fullName evidence="1">Uncharacterized protein</fullName>
    </submittedName>
</protein>
<evidence type="ECO:0000313" key="2">
    <source>
        <dbReference type="Proteomes" id="UP001367508"/>
    </source>
</evidence>
<dbReference type="Proteomes" id="UP001367508">
    <property type="component" value="Unassembled WGS sequence"/>
</dbReference>
<reference evidence="1 2" key="1">
    <citation type="submission" date="2024-01" db="EMBL/GenBank/DDBJ databases">
        <title>The genomes of 5 underutilized Papilionoideae crops provide insights into root nodulation and disease resistanc.</title>
        <authorList>
            <person name="Jiang F."/>
        </authorList>
    </citation>
    <scope>NUCLEOTIDE SEQUENCE [LARGE SCALE GENOMIC DNA]</scope>
    <source>
        <strain evidence="1">LVBAO_FW01</strain>
        <tissue evidence="1">Leaves</tissue>
    </source>
</reference>
<proteinExistence type="predicted"/>
<name>A0AAN9L479_CANGL</name>
<sequence length="129" mass="14184">MSRTLPLLPSWLRPPPKGIVGLTFSFALQGISPEATTIYLQYPLHTVVTSISKPKLELLDKSVESKLDNPSVPRWSLLEDSGRPSGKPQKVCRTPIEGIAYVVSSYANRKPNTFAYSSFLSMAFTGKEG</sequence>